<protein>
    <recommendedName>
        <fullName evidence="4">Tellurite resistance protein TerB</fullName>
    </recommendedName>
</protein>
<gene>
    <name evidence="2" type="ORF">ACFFN0_03455</name>
</gene>
<proteinExistence type="predicted"/>
<accession>A0ABV5UZW4</accession>
<evidence type="ECO:0008006" key="4">
    <source>
        <dbReference type="Google" id="ProtNLM"/>
    </source>
</evidence>
<evidence type="ECO:0000313" key="3">
    <source>
        <dbReference type="Proteomes" id="UP001589613"/>
    </source>
</evidence>
<name>A0ABV5UZW4_9MICO</name>
<feature type="region of interest" description="Disordered" evidence="1">
    <location>
        <begin position="135"/>
        <end position="156"/>
    </location>
</feature>
<feature type="compositionally biased region" description="Low complexity" evidence="1">
    <location>
        <begin position="141"/>
        <end position="156"/>
    </location>
</feature>
<sequence length="156" mass="16293">MTDTPSTALTEDEQALVKRSAYGAIALVSRSDPGFLAMFKESMAGSRAFQEAPPGVQELLREGGFPTPVTGSPEEVERTVLDELSRAVDVLRAKAPAQAEGYRDVVLAAADRVAQASDGVAPEEQEMIGRIRQAVSGGLAGDPPVGDAAADAPRQD</sequence>
<evidence type="ECO:0000313" key="2">
    <source>
        <dbReference type="EMBL" id="MFB9731096.1"/>
    </source>
</evidence>
<dbReference type="Proteomes" id="UP001589613">
    <property type="component" value="Unassembled WGS sequence"/>
</dbReference>
<organism evidence="2 3">
    <name type="scientific">Ornithinimicrobium kibberense</name>
    <dbReference type="NCBI Taxonomy" id="282060"/>
    <lineage>
        <taxon>Bacteria</taxon>
        <taxon>Bacillati</taxon>
        <taxon>Actinomycetota</taxon>
        <taxon>Actinomycetes</taxon>
        <taxon>Micrococcales</taxon>
        <taxon>Ornithinimicrobiaceae</taxon>
        <taxon>Ornithinimicrobium</taxon>
    </lineage>
</organism>
<reference evidence="2 3" key="1">
    <citation type="submission" date="2024-09" db="EMBL/GenBank/DDBJ databases">
        <authorList>
            <person name="Sun Q."/>
            <person name="Mori K."/>
        </authorList>
    </citation>
    <scope>NUCLEOTIDE SEQUENCE [LARGE SCALE GENOMIC DNA]</scope>
    <source>
        <strain evidence="2 3">JCM 12763</strain>
    </source>
</reference>
<evidence type="ECO:0000256" key="1">
    <source>
        <dbReference type="SAM" id="MobiDB-lite"/>
    </source>
</evidence>
<dbReference type="EMBL" id="JBHMAX010000007">
    <property type="protein sequence ID" value="MFB9731096.1"/>
    <property type="molecule type" value="Genomic_DNA"/>
</dbReference>
<dbReference type="RefSeq" id="WP_141337765.1">
    <property type="nucleotide sequence ID" value="NZ_JBHMAX010000007.1"/>
</dbReference>
<keyword evidence="3" id="KW-1185">Reference proteome</keyword>
<comment type="caution">
    <text evidence="2">The sequence shown here is derived from an EMBL/GenBank/DDBJ whole genome shotgun (WGS) entry which is preliminary data.</text>
</comment>